<dbReference type="PANTHER" id="PTHR43566">
    <property type="entry name" value="CONSERVED PROTEIN"/>
    <property type="match status" value="1"/>
</dbReference>
<dbReference type="RefSeq" id="WP_243553806.1">
    <property type="nucleotide sequence ID" value="NZ_CP094528.1"/>
</dbReference>
<dbReference type="Proteomes" id="UP000832097">
    <property type="component" value="Chromosome"/>
</dbReference>
<evidence type="ECO:0000313" key="1">
    <source>
        <dbReference type="EMBL" id="UOE42869.1"/>
    </source>
</evidence>
<reference evidence="1 2" key="1">
    <citation type="submission" date="2022-03" db="EMBL/GenBank/DDBJ databases">
        <title>Mucilaginibacter sp. isolated from the gut of Protaetia brevitarsis seulensis larvae.</title>
        <authorList>
            <person name="Won M."/>
            <person name="Kim S.-J."/>
            <person name="Kwon S.-W."/>
        </authorList>
    </citation>
    <scope>NUCLEOTIDE SEQUENCE [LARGE SCALE GENOMIC DNA]</scope>
    <source>
        <strain evidence="1 2">CFWR-12</strain>
    </source>
</reference>
<protein>
    <submittedName>
        <fullName evidence="1">AAA family ATPase</fullName>
    </submittedName>
</protein>
<proteinExistence type="predicted"/>
<organism evidence="1 2">
    <name type="scientific">Agromyces larvae</name>
    <dbReference type="NCBI Taxonomy" id="2929802"/>
    <lineage>
        <taxon>Bacteria</taxon>
        <taxon>Bacillati</taxon>
        <taxon>Actinomycetota</taxon>
        <taxon>Actinomycetes</taxon>
        <taxon>Micrococcales</taxon>
        <taxon>Microbacteriaceae</taxon>
        <taxon>Agromyces</taxon>
    </lineage>
</organism>
<evidence type="ECO:0000313" key="2">
    <source>
        <dbReference type="Proteomes" id="UP000832097"/>
    </source>
</evidence>
<gene>
    <name evidence="1" type="ORF">MTO99_11790</name>
</gene>
<keyword evidence="2" id="KW-1185">Reference proteome</keyword>
<name>A0ABY4BVU9_9MICO</name>
<dbReference type="PANTHER" id="PTHR43566:SF2">
    <property type="entry name" value="DUF4143 DOMAIN-CONTAINING PROTEIN"/>
    <property type="match status" value="1"/>
</dbReference>
<dbReference type="EMBL" id="CP094528">
    <property type="protein sequence ID" value="UOE42869.1"/>
    <property type="molecule type" value="Genomic_DNA"/>
</dbReference>
<accession>A0ABY4BVU9</accession>
<sequence length="135" mass="15082">MFIDEWQLYPPVWDHVRRGVDDDGSGEQFLLAGSAEVTPGTRIHSDAGRMVSLVMRPLAFSERGLVQPTVSLRKLLRGEAPVIEGEPSSTLADYTDEILRSGFPGIRDLPDRARGAQLDSHLRRIVERELPDLPH</sequence>